<protein>
    <recommendedName>
        <fullName evidence="3 10">Glutamate--cysteine ligase</fullName>
        <ecNumber evidence="3 10">6.3.2.2</ecNumber>
    </recommendedName>
    <alternativeName>
        <fullName evidence="9 10">Gamma-ECS</fullName>
    </alternativeName>
    <alternativeName>
        <fullName evidence="8 10">Gamma-glutamylcysteine synthetase</fullName>
    </alternativeName>
</protein>
<evidence type="ECO:0000256" key="6">
    <source>
        <dbReference type="ARBA" id="ARBA00022741"/>
    </source>
</evidence>
<accession>A0A8S2QLK3</accession>
<dbReference type="Pfam" id="PF03074">
    <property type="entry name" value="GCS"/>
    <property type="match status" value="1"/>
</dbReference>
<dbReference type="GO" id="GO:0004357">
    <property type="term" value="F:glutamate-cysteine ligase activity"/>
    <property type="evidence" value="ECO:0007669"/>
    <property type="project" value="UniProtKB-UniRule"/>
</dbReference>
<dbReference type="InterPro" id="IPR004308">
    <property type="entry name" value="GCS"/>
</dbReference>
<dbReference type="InterPro" id="IPR014746">
    <property type="entry name" value="Gln_synth/guanido_kin_cat_dom"/>
</dbReference>
<dbReference type="Proteomes" id="UP000681720">
    <property type="component" value="Unassembled WGS sequence"/>
</dbReference>
<evidence type="ECO:0000256" key="3">
    <source>
        <dbReference type="ARBA" id="ARBA00012220"/>
    </source>
</evidence>
<dbReference type="PANTHER" id="PTHR11164">
    <property type="entry name" value="GLUTAMATE CYSTEINE LIGASE"/>
    <property type="match status" value="1"/>
</dbReference>
<evidence type="ECO:0000256" key="10">
    <source>
        <dbReference type="RuleBase" id="RU367135"/>
    </source>
</evidence>
<dbReference type="PANTHER" id="PTHR11164:SF0">
    <property type="entry name" value="GLUTAMATE--CYSTEINE LIGASE CATALYTIC SUBUNIT"/>
    <property type="match status" value="1"/>
</dbReference>
<proteinExistence type="inferred from homology"/>
<dbReference type="EMBL" id="CAJOBJ010008466">
    <property type="protein sequence ID" value="CAF4112938.1"/>
    <property type="molecule type" value="Genomic_DNA"/>
</dbReference>
<name>A0A8S2QLK3_9BILA</name>
<keyword evidence="5 10" id="KW-0317">Glutathione biosynthesis</keyword>
<keyword evidence="6 10" id="KW-0547">Nucleotide-binding</keyword>
<dbReference type="AlphaFoldDB" id="A0A8S2QLK3"/>
<keyword evidence="7 10" id="KW-0067">ATP-binding</keyword>
<evidence type="ECO:0000256" key="7">
    <source>
        <dbReference type="ARBA" id="ARBA00022840"/>
    </source>
</evidence>
<gene>
    <name evidence="11" type="ORF">GIL414_LOCUS17663</name>
</gene>
<dbReference type="EC" id="6.3.2.2" evidence="3 10"/>
<comment type="similarity">
    <text evidence="2 10">Belongs to the glutamate--cysteine ligase type 3 family.</text>
</comment>
<keyword evidence="4 10" id="KW-0436">Ligase</keyword>
<evidence type="ECO:0000313" key="11">
    <source>
        <dbReference type="EMBL" id="CAF4112938.1"/>
    </source>
</evidence>
<evidence type="ECO:0000313" key="12">
    <source>
        <dbReference type="Proteomes" id="UP000681720"/>
    </source>
</evidence>
<evidence type="ECO:0000256" key="5">
    <source>
        <dbReference type="ARBA" id="ARBA00022684"/>
    </source>
</evidence>
<organism evidence="11 12">
    <name type="scientific">Rotaria magnacalcarata</name>
    <dbReference type="NCBI Taxonomy" id="392030"/>
    <lineage>
        <taxon>Eukaryota</taxon>
        <taxon>Metazoa</taxon>
        <taxon>Spiralia</taxon>
        <taxon>Gnathifera</taxon>
        <taxon>Rotifera</taxon>
        <taxon>Eurotatoria</taxon>
        <taxon>Bdelloidea</taxon>
        <taxon>Philodinida</taxon>
        <taxon>Philodinidae</taxon>
        <taxon>Rotaria</taxon>
    </lineage>
</organism>
<comment type="pathway">
    <text evidence="1 10">Sulfur metabolism; glutathione biosynthesis; glutathione from L-cysteine and L-glutamate: step 1/2.</text>
</comment>
<evidence type="ECO:0000256" key="2">
    <source>
        <dbReference type="ARBA" id="ARBA00008100"/>
    </source>
</evidence>
<dbReference type="Gene3D" id="3.30.590.50">
    <property type="match status" value="3"/>
</dbReference>
<evidence type="ECO:0000256" key="1">
    <source>
        <dbReference type="ARBA" id="ARBA00005006"/>
    </source>
</evidence>
<reference evidence="11" key="1">
    <citation type="submission" date="2021-02" db="EMBL/GenBank/DDBJ databases">
        <authorList>
            <person name="Nowell W R."/>
        </authorList>
    </citation>
    <scope>NUCLEOTIDE SEQUENCE</scope>
</reference>
<dbReference type="SUPFAM" id="SSF55931">
    <property type="entry name" value="Glutamine synthetase/guanido kinase"/>
    <property type="match status" value="1"/>
</dbReference>
<evidence type="ECO:0000256" key="9">
    <source>
        <dbReference type="ARBA" id="ARBA00032122"/>
    </source>
</evidence>
<dbReference type="GO" id="GO:0005524">
    <property type="term" value="F:ATP binding"/>
    <property type="evidence" value="ECO:0007669"/>
    <property type="project" value="UniProtKB-UniRule"/>
</dbReference>
<comment type="catalytic activity">
    <reaction evidence="10">
        <text>L-cysteine + L-glutamate + ATP = gamma-L-glutamyl-L-cysteine + ADP + phosphate + H(+)</text>
        <dbReference type="Rhea" id="RHEA:13285"/>
        <dbReference type="ChEBI" id="CHEBI:15378"/>
        <dbReference type="ChEBI" id="CHEBI:29985"/>
        <dbReference type="ChEBI" id="CHEBI:30616"/>
        <dbReference type="ChEBI" id="CHEBI:35235"/>
        <dbReference type="ChEBI" id="CHEBI:43474"/>
        <dbReference type="ChEBI" id="CHEBI:58173"/>
        <dbReference type="ChEBI" id="CHEBI:456216"/>
        <dbReference type="EC" id="6.3.2.2"/>
    </reaction>
</comment>
<dbReference type="GO" id="GO:0017109">
    <property type="term" value="C:glutamate-cysteine ligase complex"/>
    <property type="evidence" value="ECO:0007669"/>
    <property type="project" value="TreeGrafter"/>
</dbReference>
<evidence type="ECO:0000256" key="4">
    <source>
        <dbReference type="ARBA" id="ARBA00022598"/>
    </source>
</evidence>
<evidence type="ECO:0000256" key="8">
    <source>
        <dbReference type="ARBA" id="ARBA00030585"/>
    </source>
</evidence>
<dbReference type="GO" id="GO:0006750">
    <property type="term" value="P:glutathione biosynthetic process"/>
    <property type="evidence" value="ECO:0007669"/>
    <property type="project" value="UniProtKB-UniRule"/>
</dbReference>
<comment type="caution">
    <text evidence="11">The sequence shown here is derived from an EMBL/GenBank/DDBJ whole genome shotgun (WGS) entry which is preliminary data.</text>
</comment>
<sequence>MGLLTLGRPLNWEETKNYASLIREHGIEQFIHIHNKLKDRRNDCLKWGDEVEFLMVHFDHENKRVQLALRSHEILSTLMEPQDQNPADCVTLWHPEYADYMIEATPGQPYGHLPVHFNMVEANMRLRRQQGQQLLGKDEYVLSTSNFPRNGCPDFTWPTHKPTPTTSASASIFFPDEVIFPNHPRFKTLTRNIRLRRQSKVAIHLPTLSASSPIWRGYLADIDCRWNALCAMVDDRTPEERGLEPLKHERFRLLKSRYSSVDCYISPDSAIYNDTEIVQDADAFHKLTEHGIDHILAQHIAHLFVRDSVALFEEQLHLDDTKDTDHFENINSTNWQSMRFKPPPSNSDIGWRVEFRPTELQMTDFENAALVTFIVLLTRAIMTYNLNLLIPISNVDENMQSAQHRDAVLHQRFHFRKCLSTMKTPDTPCMTSVQKSAFQENECEHRLMTINEIINGSVSAMSRLSFT</sequence>